<evidence type="ECO:0000256" key="8">
    <source>
        <dbReference type="ARBA" id="ARBA00048679"/>
    </source>
</evidence>
<dbReference type="PROSITE" id="PS50011">
    <property type="entry name" value="PROTEIN_KINASE_DOM"/>
    <property type="match status" value="1"/>
</dbReference>
<dbReference type="Gene3D" id="1.10.510.10">
    <property type="entry name" value="Transferase(Phosphotransferase) domain 1"/>
    <property type="match status" value="1"/>
</dbReference>
<keyword evidence="2" id="KW-0723">Serine/threonine-protein kinase</keyword>
<evidence type="ECO:0000256" key="6">
    <source>
        <dbReference type="ARBA" id="ARBA00022840"/>
    </source>
</evidence>
<gene>
    <name evidence="10" type="ORF">BOTCAL_0261g00010</name>
</gene>
<dbReference type="GO" id="GO:0005524">
    <property type="term" value="F:ATP binding"/>
    <property type="evidence" value="ECO:0007669"/>
    <property type="project" value="UniProtKB-KW"/>
</dbReference>
<proteinExistence type="predicted"/>
<dbReference type="GO" id="GO:0005634">
    <property type="term" value="C:nucleus"/>
    <property type="evidence" value="ECO:0007669"/>
    <property type="project" value="TreeGrafter"/>
</dbReference>
<reference evidence="10 11" key="1">
    <citation type="submission" date="2017-11" db="EMBL/GenBank/DDBJ databases">
        <title>Comparative genomics of Botrytis spp.</title>
        <authorList>
            <person name="Valero-Jimenez C.A."/>
            <person name="Tapia P."/>
            <person name="Veloso J."/>
            <person name="Silva-Moreno E."/>
            <person name="Staats M."/>
            <person name="Valdes J.H."/>
            <person name="Van Kan J.A.L."/>
        </authorList>
    </citation>
    <scope>NUCLEOTIDE SEQUENCE [LARGE SCALE GENOMIC DNA]</scope>
    <source>
        <strain evidence="10 11">MUCL2830</strain>
    </source>
</reference>
<dbReference type="EMBL" id="PHWZ01000260">
    <property type="protein sequence ID" value="TEY52001.1"/>
    <property type="molecule type" value="Genomic_DNA"/>
</dbReference>
<evidence type="ECO:0000259" key="9">
    <source>
        <dbReference type="PROSITE" id="PS50011"/>
    </source>
</evidence>
<dbReference type="AlphaFoldDB" id="A0A4Y8CW31"/>
<dbReference type="PANTHER" id="PTHR47634">
    <property type="entry name" value="PROTEIN KINASE DOMAIN-CONTAINING PROTEIN-RELATED"/>
    <property type="match status" value="1"/>
</dbReference>
<evidence type="ECO:0000256" key="1">
    <source>
        <dbReference type="ARBA" id="ARBA00012513"/>
    </source>
</evidence>
<evidence type="ECO:0000256" key="5">
    <source>
        <dbReference type="ARBA" id="ARBA00022777"/>
    </source>
</evidence>
<protein>
    <recommendedName>
        <fullName evidence="1">non-specific serine/threonine protein kinase</fullName>
        <ecNumber evidence="1">2.7.11.1</ecNumber>
    </recommendedName>
</protein>
<dbReference type="Proteomes" id="UP000297299">
    <property type="component" value="Unassembled WGS sequence"/>
</dbReference>
<accession>A0A4Y8CW31</accession>
<dbReference type="InterPro" id="IPR011009">
    <property type="entry name" value="Kinase-like_dom_sf"/>
</dbReference>
<keyword evidence="4" id="KW-0547">Nucleotide-binding</keyword>
<comment type="caution">
    <text evidence="10">The sequence shown here is derived from an EMBL/GenBank/DDBJ whole genome shotgun (WGS) entry which is preliminary data.</text>
</comment>
<keyword evidence="5" id="KW-0418">Kinase</keyword>
<feature type="domain" description="Protein kinase" evidence="9">
    <location>
        <begin position="62"/>
        <end position="403"/>
    </location>
</feature>
<dbReference type="InterPro" id="IPR000719">
    <property type="entry name" value="Prot_kinase_dom"/>
</dbReference>
<dbReference type="GO" id="GO:0000245">
    <property type="term" value="P:spliceosomal complex assembly"/>
    <property type="evidence" value="ECO:0007669"/>
    <property type="project" value="TreeGrafter"/>
</dbReference>
<dbReference type="PANTHER" id="PTHR47634:SF9">
    <property type="entry name" value="PROTEIN KINASE DOMAIN-CONTAINING PROTEIN-RELATED"/>
    <property type="match status" value="1"/>
</dbReference>
<evidence type="ECO:0000256" key="4">
    <source>
        <dbReference type="ARBA" id="ARBA00022741"/>
    </source>
</evidence>
<dbReference type="GO" id="GO:0005737">
    <property type="term" value="C:cytoplasm"/>
    <property type="evidence" value="ECO:0007669"/>
    <property type="project" value="TreeGrafter"/>
</dbReference>
<dbReference type="Pfam" id="PF00069">
    <property type="entry name" value="Pkinase"/>
    <property type="match status" value="2"/>
</dbReference>
<comment type="catalytic activity">
    <reaction evidence="7">
        <text>L-threonyl-[protein] + ATP = O-phospho-L-threonyl-[protein] + ADP + H(+)</text>
        <dbReference type="Rhea" id="RHEA:46608"/>
        <dbReference type="Rhea" id="RHEA-COMP:11060"/>
        <dbReference type="Rhea" id="RHEA-COMP:11605"/>
        <dbReference type="ChEBI" id="CHEBI:15378"/>
        <dbReference type="ChEBI" id="CHEBI:30013"/>
        <dbReference type="ChEBI" id="CHEBI:30616"/>
        <dbReference type="ChEBI" id="CHEBI:61977"/>
        <dbReference type="ChEBI" id="CHEBI:456216"/>
        <dbReference type="EC" id="2.7.11.1"/>
    </reaction>
</comment>
<evidence type="ECO:0000256" key="3">
    <source>
        <dbReference type="ARBA" id="ARBA00022679"/>
    </source>
</evidence>
<organism evidence="10 11">
    <name type="scientific">Botryotinia calthae</name>
    <dbReference type="NCBI Taxonomy" id="38488"/>
    <lineage>
        <taxon>Eukaryota</taxon>
        <taxon>Fungi</taxon>
        <taxon>Dikarya</taxon>
        <taxon>Ascomycota</taxon>
        <taxon>Pezizomycotina</taxon>
        <taxon>Leotiomycetes</taxon>
        <taxon>Helotiales</taxon>
        <taxon>Sclerotiniaceae</taxon>
        <taxon>Botryotinia</taxon>
    </lineage>
</organism>
<dbReference type="Gene3D" id="3.30.200.20">
    <property type="entry name" value="Phosphorylase Kinase, domain 1"/>
    <property type="match status" value="1"/>
</dbReference>
<keyword evidence="11" id="KW-1185">Reference proteome</keyword>
<evidence type="ECO:0000256" key="2">
    <source>
        <dbReference type="ARBA" id="ARBA00022527"/>
    </source>
</evidence>
<name>A0A4Y8CW31_9HELO</name>
<comment type="catalytic activity">
    <reaction evidence="8">
        <text>L-seryl-[protein] + ATP = O-phospho-L-seryl-[protein] + ADP + H(+)</text>
        <dbReference type="Rhea" id="RHEA:17989"/>
        <dbReference type="Rhea" id="RHEA-COMP:9863"/>
        <dbReference type="Rhea" id="RHEA-COMP:11604"/>
        <dbReference type="ChEBI" id="CHEBI:15378"/>
        <dbReference type="ChEBI" id="CHEBI:29999"/>
        <dbReference type="ChEBI" id="CHEBI:30616"/>
        <dbReference type="ChEBI" id="CHEBI:83421"/>
        <dbReference type="ChEBI" id="CHEBI:456216"/>
        <dbReference type="EC" id="2.7.11.1"/>
    </reaction>
</comment>
<keyword evidence="6" id="KW-0067">ATP-binding</keyword>
<dbReference type="FunFam" id="1.10.510.10:FF:000922">
    <property type="entry name" value="Protein kinase domain protein"/>
    <property type="match status" value="1"/>
</dbReference>
<evidence type="ECO:0000313" key="10">
    <source>
        <dbReference type="EMBL" id="TEY52001.1"/>
    </source>
</evidence>
<evidence type="ECO:0000256" key="7">
    <source>
        <dbReference type="ARBA" id="ARBA00047899"/>
    </source>
</evidence>
<evidence type="ECO:0000313" key="11">
    <source>
        <dbReference type="Proteomes" id="UP000297299"/>
    </source>
</evidence>
<dbReference type="OrthoDB" id="5979581at2759"/>
<dbReference type="SUPFAM" id="SSF56112">
    <property type="entry name" value="Protein kinase-like (PK-like)"/>
    <property type="match status" value="1"/>
</dbReference>
<dbReference type="STRING" id="38488.A0A4Y8CW31"/>
<dbReference type="InterPro" id="IPR051334">
    <property type="entry name" value="SRPK"/>
</dbReference>
<keyword evidence="3" id="KW-0808">Transferase</keyword>
<sequence length="409" mass="47035">MASILKWARAATRRTPSPQLRFPTTGYELISDAQPLDEEQIEGFKRGLYYPVNIGDMFMSKYQVVGKLGYGVMSTVWLARNLLAHEYVSLKVYTRDGDPQKEFETYQHLSTGNHCHPGYPHIRTALEMFTIPHTGGDHACLVQKPMWESFRDLRYRLPNHCFTEKILKGALKQLFSALDYLHTECQLVHTDIKADNILSEIEDKSILDAFTEAEMKHPSPRKLVNDVTVYASRRFDIPRIFGDSVLSDFGSAVRGDLKRNHGAGPQIYRAPEVMIKAAWSYPIDIWNVGAMIWDLFEGQHMFHGQDSDGEGYSTRAHLAEVIGMLGPPPLDFLERGVRTPEFFDEQGKWIAEMPIAKDMELEKSELRLQGRNKEMFLNMMRGMLQWRPEDRKSARQLADDPWINEIHIT</sequence>
<dbReference type="EC" id="2.7.11.1" evidence="1"/>
<dbReference type="GO" id="GO:0050684">
    <property type="term" value="P:regulation of mRNA processing"/>
    <property type="evidence" value="ECO:0007669"/>
    <property type="project" value="TreeGrafter"/>
</dbReference>
<dbReference type="GO" id="GO:0004674">
    <property type="term" value="F:protein serine/threonine kinase activity"/>
    <property type="evidence" value="ECO:0007669"/>
    <property type="project" value="UniProtKB-KW"/>
</dbReference>
<dbReference type="SMART" id="SM00220">
    <property type="entry name" value="S_TKc"/>
    <property type="match status" value="1"/>
</dbReference>